<feature type="compositionally biased region" description="Basic and acidic residues" evidence="1">
    <location>
        <begin position="25"/>
        <end position="34"/>
    </location>
</feature>
<evidence type="ECO:0000313" key="2">
    <source>
        <dbReference type="EMBL" id="KIF83611.1"/>
    </source>
</evidence>
<dbReference type="EMBL" id="JWJG01000028">
    <property type="protein sequence ID" value="KIF83611.1"/>
    <property type="molecule type" value="Genomic_DNA"/>
</dbReference>
<comment type="caution">
    <text evidence="2">The sequence shown here is derived from an EMBL/GenBank/DDBJ whole genome shotgun (WGS) entry which is preliminary data.</text>
</comment>
<sequence>MAAFVALSLLIHGLLFFTLMRQREDTPRATEARRAPISVRLLEAPPPPSAAVPAPPPVARAQPRPKPAHKPEPKPAARPKVAKEKSAPAKMAKREAQPAPPQEPVRTTPPEMDMMSMLNAARERRRAAAMDNDMPADSAPSTNDVALANINRDLQRNAGARNGMGNVYVRLTHKGVRTAQFQIRGWNPVSGNRWSQTIDVDAGPNGDVEQATVQKMIEWIRAHYRDKFQWESHRLDRVFTLSARPRDNAELQNFLMQEFFSG</sequence>
<reference evidence="2 3" key="1">
    <citation type="submission" date="2014-12" db="EMBL/GenBank/DDBJ databases">
        <title>Denitrispirillum autotrophicum gen. nov., sp. nov., Denitrifying, Facultatively Autotrophic Bacteria Isolated from Rice Paddy Soil.</title>
        <authorList>
            <person name="Ishii S."/>
            <person name="Ashida N."/>
            <person name="Ohno H."/>
            <person name="Otsuka S."/>
            <person name="Yokota A."/>
            <person name="Senoo K."/>
        </authorList>
    </citation>
    <scope>NUCLEOTIDE SEQUENCE [LARGE SCALE GENOMIC DNA]</scope>
    <source>
        <strain evidence="2 3">TSA66</strain>
    </source>
</reference>
<name>A0A0C2BZY4_9BURK</name>
<protein>
    <submittedName>
        <fullName evidence="2">Uncharacterized protein</fullName>
    </submittedName>
</protein>
<organism evidence="2 3">
    <name type="scientific">Noviherbaspirillum autotrophicum</name>
    <dbReference type="NCBI Taxonomy" id="709839"/>
    <lineage>
        <taxon>Bacteria</taxon>
        <taxon>Pseudomonadati</taxon>
        <taxon>Pseudomonadota</taxon>
        <taxon>Betaproteobacteria</taxon>
        <taxon>Burkholderiales</taxon>
        <taxon>Oxalobacteraceae</taxon>
        <taxon>Noviherbaspirillum</taxon>
    </lineage>
</organism>
<gene>
    <name evidence="2" type="ORF">TSA66_09550</name>
</gene>
<feature type="compositionally biased region" description="Pro residues" evidence="1">
    <location>
        <begin position="44"/>
        <end position="58"/>
    </location>
</feature>
<evidence type="ECO:0000256" key="1">
    <source>
        <dbReference type="SAM" id="MobiDB-lite"/>
    </source>
</evidence>
<accession>A0A0C2BZY4</accession>
<evidence type="ECO:0000313" key="3">
    <source>
        <dbReference type="Proteomes" id="UP000031572"/>
    </source>
</evidence>
<feature type="region of interest" description="Disordered" evidence="1">
    <location>
        <begin position="25"/>
        <end position="111"/>
    </location>
</feature>
<dbReference type="STRING" id="709839.TSA66_09550"/>
<feature type="compositionally biased region" description="Basic and acidic residues" evidence="1">
    <location>
        <begin position="69"/>
        <end position="96"/>
    </location>
</feature>
<dbReference type="AlphaFoldDB" id="A0A0C2BZY4"/>
<dbReference type="Proteomes" id="UP000031572">
    <property type="component" value="Unassembled WGS sequence"/>
</dbReference>
<proteinExistence type="predicted"/>
<keyword evidence="3" id="KW-1185">Reference proteome</keyword>